<reference evidence="16" key="1">
    <citation type="submission" date="2020-02" db="EMBL/GenBank/DDBJ databases">
        <authorList>
            <person name="Palmer J.M."/>
        </authorList>
    </citation>
    <scope>NUCLEOTIDE SEQUENCE</scope>
    <source>
        <strain evidence="16">EPUS1.4</strain>
        <tissue evidence="16">Thallus</tissue>
    </source>
</reference>
<comment type="similarity">
    <text evidence="2">Belongs to the AAA ATPase family. BCS1 subfamily.</text>
</comment>
<accession>A0A8H7E3F1</accession>
<dbReference type="SUPFAM" id="SSF52540">
    <property type="entry name" value="P-loop containing nucleoside triphosphate hydrolases"/>
    <property type="match status" value="1"/>
</dbReference>
<feature type="compositionally biased region" description="Basic and acidic residues" evidence="12">
    <location>
        <begin position="363"/>
        <end position="392"/>
    </location>
</feature>
<dbReference type="OrthoDB" id="10251412at2759"/>
<feature type="compositionally biased region" description="Acidic residues" evidence="12">
    <location>
        <begin position="734"/>
        <end position="743"/>
    </location>
</feature>
<comment type="catalytic activity">
    <reaction evidence="11">
        <text>ATP + H2O = ADP + phosphate + H(+)</text>
        <dbReference type="Rhea" id="RHEA:13065"/>
        <dbReference type="ChEBI" id="CHEBI:15377"/>
        <dbReference type="ChEBI" id="CHEBI:15378"/>
        <dbReference type="ChEBI" id="CHEBI:30616"/>
        <dbReference type="ChEBI" id="CHEBI:43474"/>
        <dbReference type="ChEBI" id="CHEBI:456216"/>
    </reaction>
    <physiologicalReaction direction="left-to-right" evidence="11">
        <dbReference type="Rhea" id="RHEA:13066"/>
    </physiologicalReaction>
</comment>
<feature type="compositionally biased region" description="Basic and acidic residues" evidence="12">
    <location>
        <begin position="665"/>
        <end position="686"/>
    </location>
</feature>
<evidence type="ECO:0000256" key="4">
    <source>
        <dbReference type="ARBA" id="ARBA00022741"/>
    </source>
</evidence>
<dbReference type="AlphaFoldDB" id="A0A8H7E3F1"/>
<gene>
    <name evidence="16" type="ORF">GJ744_008336</name>
</gene>
<feature type="domain" description="BCS1 N-terminal" evidence="15">
    <location>
        <begin position="56"/>
        <end position="258"/>
    </location>
</feature>
<feature type="domain" description="AAA+ ATPase" evidence="14">
    <location>
        <begin position="291"/>
        <end position="481"/>
    </location>
</feature>
<evidence type="ECO:0000256" key="3">
    <source>
        <dbReference type="ARBA" id="ARBA00022692"/>
    </source>
</evidence>
<feature type="compositionally biased region" description="Basic and acidic residues" evidence="12">
    <location>
        <begin position="721"/>
        <end position="733"/>
    </location>
</feature>
<evidence type="ECO:0000256" key="13">
    <source>
        <dbReference type="SAM" id="Phobius"/>
    </source>
</evidence>
<feature type="compositionally biased region" description="Polar residues" evidence="12">
    <location>
        <begin position="565"/>
        <end position="580"/>
    </location>
</feature>
<dbReference type="InterPro" id="IPR003593">
    <property type="entry name" value="AAA+_ATPase"/>
</dbReference>
<evidence type="ECO:0000256" key="7">
    <source>
        <dbReference type="ARBA" id="ARBA00022840"/>
    </source>
</evidence>
<feature type="region of interest" description="Disordered" evidence="12">
    <location>
        <begin position="632"/>
        <end position="768"/>
    </location>
</feature>
<evidence type="ECO:0000256" key="11">
    <source>
        <dbReference type="ARBA" id="ARBA00048778"/>
    </source>
</evidence>
<feature type="region of interest" description="Disordered" evidence="12">
    <location>
        <begin position="410"/>
        <end position="430"/>
    </location>
</feature>
<feature type="compositionally biased region" description="Low complexity" evidence="12">
    <location>
        <begin position="542"/>
        <end position="562"/>
    </location>
</feature>
<keyword evidence="4" id="KW-0547">Nucleotide-binding</keyword>
<dbReference type="InterPro" id="IPR003960">
    <property type="entry name" value="ATPase_AAA_CS"/>
</dbReference>
<comment type="subcellular location">
    <subcellularLocation>
        <location evidence="1">Mitochondrion inner membrane</location>
        <topology evidence="1">Single-pass membrane protein</topology>
    </subcellularLocation>
</comment>
<organism evidence="16 17">
    <name type="scientific">Endocarpon pusillum</name>
    <dbReference type="NCBI Taxonomy" id="364733"/>
    <lineage>
        <taxon>Eukaryota</taxon>
        <taxon>Fungi</taxon>
        <taxon>Dikarya</taxon>
        <taxon>Ascomycota</taxon>
        <taxon>Pezizomycotina</taxon>
        <taxon>Eurotiomycetes</taxon>
        <taxon>Chaetothyriomycetidae</taxon>
        <taxon>Verrucariales</taxon>
        <taxon>Verrucariaceae</taxon>
        <taxon>Endocarpon</taxon>
    </lineage>
</organism>
<evidence type="ECO:0000313" key="17">
    <source>
        <dbReference type="Proteomes" id="UP000606974"/>
    </source>
</evidence>
<evidence type="ECO:0000256" key="12">
    <source>
        <dbReference type="SAM" id="MobiDB-lite"/>
    </source>
</evidence>
<evidence type="ECO:0000256" key="9">
    <source>
        <dbReference type="ARBA" id="ARBA00023128"/>
    </source>
</evidence>
<dbReference type="GO" id="GO:0005524">
    <property type="term" value="F:ATP binding"/>
    <property type="evidence" value="ECO:0007669"/>
    <property type="project" value="UniProtKB-KW"/>
</dbReference>
<proteinExistence type="inferred from homology"/>
<feature type="transmembrane region" description="Helical" evidence="13">
    <location>
        <begin position="52"/>
        <end position="73"/>
    </location>
</feature>
<evidence type="ECO:0000259" key="15">
    <source>
        <dbReference type="SMART" id="SM01024"/>
    </source>
</evidence>
<evidence type="ECO:0000313" key="16">
    <source>
        <dbReference type="EMBL" id="KAF7509109.1"/>
    </source>
</evidence>
<evidence type="ECO:0000259" key="14">
    <source>
        <dbReference type="SMART" id="SM00382"/>
    </source>
</evidence>
<dbReference type="InterPro" id="IPR027417">
    <property type="entry name" value="P-loop_NTPase"/>
</dbReference>
<dbReference type="GO" id="GO:0005743">
    <property type="term" value="C:mitochondrial inner membrane"/>
    <property type="evidence" value="ECO:0007669"/>
    <property type="project" value="UniProtKB-SubCell"/>
</dbReference>
<dbReference type="InterPro" id="IPR014851">
    <property type="entry name" value="BCS1_N"/>
</dbReference>
<feature type="region of interest" description="Disordered" evidence="12">
    <location>
        <begin position="363"/>
        <end position="394"/>
    </location>
</feature>
<keyword evidence="7" id="KW-0067">ATP-binding</keyword>
<name>A0A8H7E3F1_9EURO</name>
<protein>
    <recommendedName>
        <fullName evidence="18">P-loop containing nucleoside triphosphate hydrolase protein</fullName>
    </recommendedName>
</protein>
<dbReference type="SMART" id="SM00382">
    <property type="entry name" value="AAA"/>
    <property type="match status" value="1"/>
</dbReference>
<dbReference type="EMBL" id="JAACFV010000045">
    <property type="protein sequence ID" value="KAF7509109.1"/>
    <property type="molecule type" value="Genomic_DNA"/>
</dbReference>
<feature type="compositionally biased region" description="Basic and acidic residues" evidence="12">
    <location>
        <begin position="632"/>
        <end position="657"/>
    </location>
</feature>
<comment type="caution">
    <text evidence="16">The sequence shown here is derived from an EMBL/GenBank/DDBJ whole genome shotgun (WGS) entry which is preliminary data.</text>
</comment>
<evidence type="ECO:0000256" key="5">
    <source>
        <dbReference type="ARBA" id="ARBA00022792"/>
    </source>
</evidence>
<dbReference type="InterPro" id="IPR003959">
    <property type="entry name" value="ATPase_AAA_core"/>
</dbReference>
<dbReference type="InterPro" id="IPR057495">
    <property type="entry name" value="AAA_lid_BCS1"/>
</dbReference>
<dbReference type="GO" id="GO:0016887">
    <property type="term" value="F:ATP hydrolysis activity"/>
    <property type="evidence" value="ECO:0007669"/>
    <property type="project" value="InterPro"/>
</dbReference>
<keyword evidence="9" id="KW-0496">Mitochondrion</keyword>
<evidence type="ECO:0000256" key="8">
    <source>
        <dbReference type="ARBA" id="ARBA00022989"/>
    </source>
</evidence>
<feature type="region of interest" description="Disordered" evidence="12">
    <location>
        <begin position="225"/>
        <end position="244"/>
    </location>
</feature>
<evidence type="ECO:0000256" key="10">
    <source>
        <dbReference type="ARBA" id="ARBA00023136"/>
    </source>
</evidence>
<dbReference type="Proteomes" id="UP000606974">
    <property type="component" value="Unassembled WGS sequence"/>
</dbReference>
<dbReference type="PANTHER" id="PTHR23070">
    <property type="entry name" value="BCS1 AAA-TYPE ATPASE"/>
    <property type="match status" value="1"/>
</dbReference>
<dbReference type="Pfam" id="PF25426">
    <property type="entry name" value="AAA_lid_BCS1"/>
    <property type="match status" value="1"/>
</dbReference>
<keyword evidence="10 13" id="KW-0472">Membrane</keyword>
<keyword evidence="3 13" id="KW-0812">Transmembrane</keyword>
<sequence length="768" mass="84286">MSLPGLHHLQHISGNDTTIPGIAHLPTSILDAFIPGYSFISKYLLDVFGFDISIIVSVLVLGFACTTGVHYIYRHLWASFLTHFTASVVIDAYDIIYDNLLSWAAEQEDLKRVRSLKVQSADYTDDVDDLKGDENAAAGAIFNFNSWAAKVPPRYEPDTGYHWFRHKGHWFKFSRESNKVQGGWMGMMIQDQETVRLTVLGRSTKPIKDLILDTRDRNLSKQIAKTTVRRPSPKEQRGRGRQAWNKVAVRPSRPMGTVVLDSKQKAAVLRDINDFLDPATTRWYSNRGIPYRRGILLYGPPGTGKTSLSFALAGVFGLDIYCMSLSEKTLSEEDLILLFNSLPKRCIVLLEDIDSAGIVRKKPDTTKEEEKRSKGEAEDKKEDAKNEKKDESAETTAAMIAKEVAKAVKSANESNDRSAGGRPGSSNDMGITMSGLLNAIDGVASQEGRVLIMTTNYPEKLDDALMRPGRVDMKIEFTLASRIQMRELFLRMYCVDSREAARTPANLKQIMPDILEANAFADRPAISEKSNNEKHNTLVPSTRPLLATPPRMPTTATPARLRSANKASSPLESAPSLQSEQSLKIEKMADEFAASLPEATFSPAEVQGYLITRKKDPSSAVAEVAAWRDAELAKKNAKKEAQREAQKDETKQDKEVASEISSRNELVKIEKEDANEEGRGGEKLADNGDSEDVGDDSSRPKTSIPATAESGCGALLGNVEGVREDSDDGKSGSEDGDSADSGDTDSVAGSEASQSSVESDERGDEYGG</sequence>
<evidence type="ECO:0000256" key="1">
    <source>
        <dbReference type="ARBA" id="ARBA00004434"/>
    </source>
</evidence>
<evidence type="ECO:0000256" key="2">
    <source>
        <dbReference type="ARBA" id="ARBA00007448"/>
    </source>
</evidence>
<dbReference type="Gene3D" id="3.40.50.300">
    <property type="entry name" value="P-loop containing nucleotide triphosphate hydrolases"/>
    <property type="match status" value="1"/>
</dbReference>
<evidence type="ECO:0008006" key="18">
    <source>
        <dbReference type="Google" id="ProtNLM"/>
    </source>
</evidence>
<dbReference type="Pfam" id="PF08740">
    <property type="entry name" value="BCS1_N"/>
    <property type="match status" value="1"/>
</dbReference>
<keyword evidence="5" id="KW-0999">Mitochondrion inner membrane</keyword>
<keyword evidence="17" id="KW-1185">Reference proteome</keyword>
<keyword evidence="8 13" id="KW-1133">Transmembrane helix</keyword>
<dbReference type="InterPro" id="IPR050747">
    <property type="entry name" value="Mitochondrial_chaperone_BCS1"/>
</dbReference>
<dbReference type="SMART" id="SM01024">
    <property type="entry name" value="BCS1_N"/>
    <property type="match status" value="1"/>
</dbReference>
<dbReference type="PROSITE" id="PS00674">
    <property type="entry name" value="AAA"/>
    <property type="match status" value="1"/>
</dbReference>
<feature type="region of interest" description="Disordered" evidence="12">
    <location>
        <begin position="528"/>
        <end position="580"/>
    </location>
</feature>
<keyword evidence="6" id="KW-0378">Hydrolase</keyword>
<dbReference type="Pfam" id="PF00004">
    <property type="entry name" value="AAA"/>
    <property type="match status" value="2"/>
</dbReference>
<evidence type="ECO:0000256" key="6">
    <source>
        <dbReference type="ARBA" id="ARBA00022801"/>
    </source>
</evidence>